<name>A0A1C4DI77_9BACT</name>
<dbReference type="RefSeq" id="WP_262487093.1">
    <property type="nucleotide sequence ID" value="NZ_FMAR01000005.1"/>
</dbReference>
<dbReference type="Proteomes" id="UP000242818">
    <property type="component" value="Unassembled WGS sequence"/>
</dbReference>
<organism evidence="2 3">
    <name type="scientific">Chitinophaga costaii</name>
    <dbReference type="NCBI Taxonomy" id="1335309"/>
    <lineage>
        <taxon>Bacteria</taxon>
        <taxon>Pseudomonadati</taxon>
        <taxon>Bacteroidota</taxon>
        <taxon>Chitinophagia</taxon>
        <taxon>Chitinophagales</taxon>
        <taxon>Chitinophagaceae</taxon>
        <taxon>Chitinophaga</taxon>
    </lineage>
</organism>
<evidence type="ECO:0000256" key="1">
    <source>
        <dbReference type="SAM" id="SignalP"/>
    </source>
</evidence>
<protein>
    <submittedName>
        <fullName evidence="2">Uncharacterized protein</fullName>
    </submittedName>
</protein>
<evidence type="ECO:0000313" key="2">
    <source>
        <dbReference type="EMBL" id="SCC31062.1"/>
    </source>
</evidence>
<sequence>MKHTNARTLGLALLLGGLQTATAQQQQQHLSKDTTRTLQEVQVT</sequence>
<dbReference type="AlphaFoldDB" id="A0A1C4DI77"/>
<reference evidence="2 3" key="1">
    <citation type="submission" date="2016-08" db="EMBL/GenBank/DDBJ databases">
        <authorList>
            <person name="Seilhamer J.J."/>
        </authorList>
    </citation>
    <scope>NUCLEOTIDE SEQUENCE [LARGE SCALE GENOMIC DNA]</scope>
    <source>
        <strain evidence="2 3">A37T2</strain>
    </source>
</reference>
<accession>A0A1C4DI77</accession>
<keyword evidence="3" id="KW-1185">Reference proteome</keyword>
<evidence type="ECO:0000313" key="3">
    <source>
        <dbReference type="Proteomes" id="UP000242818"/>
    </source>
</evidence>
<dbReference type="EMBL" id="FMAR01000005">
    <property type="protein sequence ID" value="SCC31062.1"/>
    <property type="molecule type" value="Genomic_DNA"/>
</dbReference>
<feature type="signal peptide" evidence="1">
    <location>
        <begin position="1"/>
        <end position="23"/>
    </location>
</feature>
<proteinExistence type="predicted"/>
<gene>
    <name evidence="2" type="ORF">GA0116948_105288</name>
</gene>
<feature type="chain" id="PRO_5008690543" evidence="1">
    <location>
        <begin position="24"/>
        <end position="44"/>
    </location>
</feature>
<keyword evidence="1" id="KW-0732">Signal</keyword>